<proteinExistence type="inferred from homology"/>
<evidence type="ECO:0000256" key="1">
    <source>
        <dbReference type="ARBA" id="ARBA00004123"/>
    </source>
</evidence>
<comment type="similarity">
    <text evidence="2">Belongs to the AXUD1 family.</text>
</comment>
<dbReference type="GO" id="GO:0043565">
    <property type="term" value="F:sequence-specific DNA binding"/>
    <property type="evidence" value="ECO:0007669"/>
    <property type="project" value="TreeGrafter"/>
</dbReference>
<accession>A0AAN8GAV1</accession>
<keyword evidence="8" id="KW-0539">Nucleus</keyword>
<feature type="domain" description="Cysteine/serine-rich nuclear protein N-terminal" evidence="10">
    <location>
        <begin position="58"/>
        <end position="103"/>
    </location>
</feature>
<dbReference type="Pfam" id="PF16019">
    <property type="entry name" value="CSRNP_N"/>
    <property type="match status" value="2"/>
</dbReference>
<evidence type="ECO:0000256" key="3">
    <source>
        <dbReference type="ARBA" id="ARBA00022703"/>
    </source>
</evidence>
<keyword evidence="7" id="KW-0804">Transcription</keyword>
<feature type="domain" description="Cysteine/serine-rich nuclear protein N-terminal" evidence="10">
    <location>
        <begin position="135"/>
        <end position="249"/>
    </location>
</feature>
<dbReference type="PANTHER" id="PTHR13580:SF9">
    <property type="entry name" value="AXIN1 UP-REGULATED 1, ISOFORM A"/>
    <property type="match status" value="1"/>
</dbReference>
<dbReference type="GO" id="GO:0006915">
    <property type="term" value="P:apoptotic process"/>
    <property type="evidence" value="ECO:0007669"/>
    <property type="project" value="UniProtKB-KW"/>
</dbReference>
<dbReference type="PRINTS" id="PR02031">
    <property type="entry name" value="CYSSERRICHNP"/>
</dbReference>
<keyword evidence="4" id="KW-0805">Transcription regulation</keyword>
<organism evidence="11 12">
    <name type="scientific">Trichostrongylus colubriformis</name>
    <name type="common">Black scour worm</name>
    <dbReference type="NCBI Taxonomy" id="6319"/>
    <lineage>
        <taxon>Eukaryota</taxon>
        <taxon>Metazoa</taxon>
        <taxon>Ecdysozoa</taxon>
        <taxon>Nematoda</taxon>
        <taxon>Chromadorea</taxon>
        <taxon>Rhabditida</taxon>
        <taxon>Rhabditina</taxon>
        <taxon>Rhabditomorpha</taxon>
        <taxon>Strongyloidea</taxon>
        <taxon>Trichostrongylidae</taxon>
        <taxon>Trichostrongylus</taxon>
    </lineage>
</organism>
<evidence type="ECO:0000256" key="4">
    <source>
        <dbReference type="ARBA" id="ARBA00023015"/>
    </source>
</evidence>
<dbReference type="GO" id="GO:0000981">
    <property type="term" value="F:DNA-binding transcription factor activity, RNA polymerase II-specific"/>
    <property type="evidence" value="ECO:0007669"/>
    <property type="project" value="TreeGrafter"/>
</dbReference>
<evidence type="ECO:0000256" key="6">
    <source>
        <dbReference type="ARBA" id="ARBA00023159"/>
    </source>
</evidence>
<protein>
    <recommendedName>
        <fullName evidence="10">Cysteine/serine-rich nuclear protein N-terminal domain-containing protein</fullName>
    </recommendedName>
</protein>
<evidence type="ECO:0000256" key="5">
    <source>
        <dbReference type="ARBA" id="ARBA00023125"/>
    </source>
</evidence>
<reference evidence="11 12" key="1">
    <citation type="submission" date="2019-10" db="EMBL/GenBank/DDBJ databases">
        <title>Assembly and Annotation for the nematode Trichostrongylus colubriformis.</title>
        <authorList>
            <person name="Martin J."/>
        </authorList>
    </citation>
    <scope>NUCLEOTIDE SEQUENCE [LARGE SCALE GENOMIC DNA]</scope>
    <source>
        <strain evidence="11">G859</strain>
        <tissue evidence="11">Whole worm</tissue>
    </source>
</reference>
<dbReference type="InterPro" id="IPR031972">
    <property type="entry name" value="CSRNP_N"/>
</dbReference>
<dbReference type="PANTHER" id="PTHR13580">
    <property type="entry name" value="TGF-BETA INDUCED APOPTOSIS PROTEIN"/>
    <property type="match status" value="1"/>
</dbReference>
<gene>
    <name evidence="11" type="ORF">GCK32_006062</name>
</gene>
<evidence type="ECO:0000259" key="10">
    <source>
        <dbReference type="Pfam" id="PF16019"/>
    </source>
</evidence>
<evidence type="ECO:0000256" key="9">
    <source>
        <dbReference type="SAM" id="MobiDB-lite"/>
    </source>
</evidence>
<dbReference type="Proteomes" id="UP001331761">
    <property type="component" value="Unassembled WGS sequence"/>
</dbReference>
<dbReference type="EMBL" id="WIXE01007000">
    <property type="protein sequence ID" value="KAK5980798.1"/>
    <property type="molecule type" value="Genomic_DNA"/>
</dbReference>
<keyword evidence="12" id="KW-1185">Reference proteome</keyword>
<evidence type="ECO:0000313" key="12">
    <source>
        <dbReference type="Proteomes" id="UP001331761"/>
    </source>
</evidence>
<dbReference type="InterPro" id="IPR023260">
    <property type="entry name" value="Cys/Ser-rich_nuc_prot"/>
</dbReference>
<sequence length="362" mass="39954">MPPIDQVDDIARSCICSVEASSSTQPCPSGTEQAQQVVSRSSAIKTSVSAVTSTTTAKNKSVRFKNVSVYYFARTQGTSTVPKNGEVSLGMVDKHFTKRQFPLWFGRRPELTLTNDSEESLSEGEDPGDIFDPEGHERCTAYQLPTLEGKARIKMLKRSGVQGEGLESLESIRQSRLLCGCQCENGVCNPETCQCAVEGIVCQVDGIDEFGSSHPCSCTSVNCRNPEGRIEFDVSHVKNHCRMTILRTKHAEQSILMFFQGLYDSPQRIRFNSEGDPESTAQMCILPKKANTDGGLQQNQECSPEAMDDPPTRKFPVTPIYKRSKQKRSLRVELAMSTGSEDMPGGITKFPAQLLQECLEED</sequence>
<evidence type="ECO:0000256" key="7">
    <source>
        <dbReference type="ARBA" id="ARBA00023163"/>
    </source>
</evidence>
<dbReference type="GO" id="GO:0005634">
    <property type="term" value="C:nucleus"/>
    <property type="evidence" value="ECO:0007669"/>
    <property type="project" value="UniProtKB-SubCell"/>
</dbReference>
<comment type="caution">
    <text evidence="11">The sequence shown here is derived from an EMBL/GenBank/DDBJ whole genome shotgun (WGS) entry which is preliminary data.</text>
</comment>
<evidence type="ECO:0000313" key="11">
    <source>
        <dbReference type="EMBL" id="KAK5980798.1"/>
    </source>
</evidence>
<dbReference type="AlphaFoldDB" id="A0AAN8GAV1"/>
<keyword evidence="5" id="KW-0238">DNA-binding</keyword>
<name>A0AAN8GAV1_TRICO</name>
<keyword evidence="3" id="KW-0053">Apoptosis</keyword>
<comment type="subcellular location">
    <subcellularLocation>
        <location evidence="1">Nucleus</location>
    </subcellularLocation>
</comment>
<evidence type="ECO:0000256" key="2">
    <source>
        <dbReference type="ARBA" id="ARBA00008548"/>
    </source>
</evidence>
<evidence type="ECO:0000256" key="8">
    <source>
        <dbReference type="ARBA" id="ARBA00023242"/>
    </source>
</evidence>
<keyword evidence="6" id="KW-0010">Activator</keyword>
<feature type="region of interest" description="Disordered" evidence="9">
    <location>
        <begin position="295"/>
        <end position="317"/>
    </location>
</feature>